<name>A0A699Z1Y4_HAELA</name>
<dbReference type="Gene3D" id="2.130.10.10">
    <property type="entry name" value="YVTN repeat-like/Quinoprotein amine dehydrogenase"/>
    <property type="match status" value="2"/>
</dbReference>
<dbReference type="SUPFAM" id="SSF50978">
    <property type="entry name" value="WD40 repeat-like"/>
    <property type="match status" value="1"/>
</dbReference>
<dbReference type="GO" id="GO:0008017">
    <property type="term" value="F:microtubule binding"/>
    <property type="evidence" value="ECO:0007669"/>
    <property type="project" value="TreeGrafter"/>
</dbReference>
<gene>
    <name evidence="3" type="ORF">HaLaN_12387</name>
</gene>
<evidence type="ECO:0000313" key="4">
    <source>
        <dbReference type="Proteomes" id="UP000485058"/>
    </source>
</evidence>
<reference evidence="3 4" key="1">
    <citation type="submission" date="2020-02" db="EMBL/GenBank/DDBJ databases">
        <title>Draft genome sequence of Haematococcus lacustris strain NIES-144.</title>
        <authorList>
            <person name="Morimoto D."/>
            <person name="Nakagawa S."/>
            <person name="Yoshida T."/>
            <person name="Sawayama S."/>
        </authorList>
    </citation>
    <scope>NUCLEOTIDE SEQUENCE [LARGE SCALE GENOMIC DNA]</scope>
    <source>
        <strain evidence="3 4">NIES-144</strain>
    </source>
</reference>
<organism evidence="3 4">
    <name type="scientific">Haematococcus lacustris</name>
    <name type="common">Green alga</name>
    <name type="synonym">Haematococcus pluvialis</name>
    <dbReference type="NCBI Taxonomy" id="44745"/>
    <lineage>
        <taxon>Eukaryota</taxon>
        <taxon>Viridiplantae</taxon>
        <taxon>Chlorophyta</taxon>
        <taxon>core chlorophytes</taxon>
        <taxon>Chlorophyceae</taxon>
        <taxon>CS clade</taxon>
        <taxon>Chlamydomonadales</taxon>
        <taxon>Haematococcaceae</taxon>
        <taxon>Haematococcus</taxon>
    </lineage>
</organism>
<dbReference type="EMBL" id="BLLF01000936">
    <property type="protein sequence ID" value="GFH16041.1"/>
    <property type="molecule type" value="Genomic_DNA"/>
</dbReference>
<protein>
    <submittedName>
        <fullName evidence="3">WD_REPEATS_REGION domain-containing protein</fullName>
    </submittedName>
</protein>
<evidence type="ECO:0000256" key="2">
    <source>
        <dbReference type="ARBA" id="ARBA00022737"/>
    </source>
</evidence>
<accession>A0A699Z1Y4</accession>
<dbReference type="InterPro" id="IPR015943">
    <property type="entry name" value="WD40/YVTN_repeat-like_dom_sf"/>
</dbReference>
<dbReference type="PANTHER" id="PTHR13720">
    <property type="entry name" value="WD-40 REPEAT PROTEIN"/>
    <property type="match status" value="1"/>
</dbReference>
<dbReference type="PANTHER" id="PTHR13720:SF33">
    <property type="entry name" value="HELP DOMAIN-CONTAINING PROTEIN"/>
    <property type="match status" value="1"/>
</dbReference>
<dbReference type="InterPro" id="IPR036322">
    <property type="entry name" value="WD40_repeat_dom_sf"/>
</dbReference>
<keyword evidence="1" id="KW-0853">WD repeat</keyword>
<evidence type="ECO:0000313" key="3">
    <source>
        <dbReference type="EMBL" id="GFH16041.1"/>
    </source>
</evidence>
<sequence length="339" mass="37695">MQALLIGGGPMGFSGGVTVYAWWLTDDEVLLPSGRTRKVLIPGRRFLMDQNMCASLFVKYGFDKDGLLPYVVFITALTAAPARLLGQEVVLDKADEGKHGLSCETDIAYVVGDAKIIYPKCEGGVLPPSHFDPRVAERSRLPPRAHMWLEHVYGYAGAASLDSNVWYTANTTETKTECVYYAGCVGIVFDKEAYDQGRPSQRFFFGHNQDIQFLTMHPSRRFVATGQQKAVGPTEVPYVCIWDVDNCNLLQRLDHAEEERSVIAGCFSGNINTGHGGDIFVSVTSDDRHTLHIWRWMKGSDPFCKVSTMSTEKTRTKTEMPNHGSNALMMIRHTGITKS</sequence>
<comment type="caution">
    <text evidence="3">The sequence shown here is derived from an EMBL/GenBank/DDBJ whole genome shotgun (WGS) entry which is preliminary data.</text>
</comment>
<proteinExistence type="predicted"/>
<dbReference type="InterPro" id="IPR050630">
    <property type="entry name" value="WD_repeat_EMAP"/>
</dbReference>
<dbReference type="AlphaFoldDB" id="A0A699Z1Y4"/>
<dbReference type="Proteomes" id="UP000485058">
    <property type="component" value="Unassembled WGS sequence"/>
</dbReference>
<evidence type="ECO:0000256" key="1">
    <source>
        <dbReference type="ARBA" id="ARBA00022574"/>
    </source>
</evidence>
<keyword evidence="2" id="KW-0677">Repeat</keyword>
<keyword evidence="4" id="KW-1185">Reference proteome</keyword>